<evidence type="ECO:0000313" key="4">
    <source>
        <dbReference type="Proteomes" id="UP000287651"/>
    </source>
</evidence>
<evidence type="ECO:0000256" key="1">
    <source>
        <dbReference type="SAM" id="SignalP"/>
    </source>
</evidence>
<dbReference type="EMBL" id="AMZH03011934">
    <property type="protein sequence ID" value="RRT51972.1"/>
    <property type="molecule type" value="Genomic_DNA"/>
</dbReference>
<dbReference type="Proteomes" id="UP000287651">
    <property type="component" value="Unassembled WGS sequence"/>
</dbReference>
<dbReference type="InterPro" id="IPR002014">
    <property type="entry name" value="VHS_dom"/>
</dbReference>
<feature type="chain" id="PRO_5019024394" description="VHS domain-containing protein" evidence="1">
    <location>
        <begin position="26"/>
        <end position="111"/>
    </location>
</feature>
<sequence length="111" mass="12037">LLSFRPFSLLLRVLRLVFFGGGVASASLSSDSIDATSLEDGLIFGSSDLEESEAVILAQYLPSLLFDVAPGTTLPMATEMVSLATSEKLKEMDWMKNIEICELVSRDPGYT</sequence>
<feature type="signal peptide" evidence="1">
    <location>
        <begin position="1"/>
        <end position="25"/>
    </location>
</feature>
<evidence type="ECO:0000259" key="2">
    <source>
        <dbReference type="PROSITE" id="PS50179"/>
    </source>
</evidence>
<protein>
    <recommendedName>
        <fullName evidence="2">VHS domain-containing protein</fullName>
    </recommendedName>
</protein>
<dbReference type="GO" id="GO:0035091">
    <property type="term" value="F:phosphatidylinositol binding"/>
    <property type="evidence" value="ECO:0007669"/>
    <property type="project" value="InterPro"/>
</dbReference>
<comment type="caution">
    <text evidence="3">The sequence shown here is derived from an EMBL/GenBank/DDBJ whole genome shotgun (WGS) entry which is preliminary data.</text>
</comment>
<dbReference type="SUPFAM" id="SSF48464">
    <property type="entry name" value="ENTH/VHS domain"/>
    <property type="match status" value="1"/>
</dbReference>
<feature type="non-terminal residue" evidence="3">
    <location>
        <position position="1"/>
    </location>
</feature>
<dbReference type="InterPro" id="IPR008942">
    <property type="entry name" value="ENTH_VHS"/>
</dbReference>
<proteinExistence type="predicted"/>
<evidence type="ECO:0000313" key="3">
    <source>
        <dbReference type="EMBL" id="RRT51972.1"/>
    </source>
</evidence>
<organism evidence="3 4">
    <name type="scientific">Ensete ventricosum</name>
    <name type="common">Abyssinian banana</name>
    <name type="synonym">Musa ensete</name>
    <dbReference type="NCBI Taxonomy" id="4639"/>
    <lineage>
        <taxon>Eukaryota</taxon>
        <taxon>Viridiplantae</taxon>
        <taxon>Streptophyta</taxon>
        <taxon>Embryophyta</taxon>
        <taxon>Tracheophyta</taxon>
        <taxon>Spermatophyta</taxon>
        <taxon>Magnoliopsida</taxon>
        <taxon>Liliopsida</taxon>
        <taxon>Zingiberales</taxon>
        <taxon>Musaceae</taxon>
        <taxon>Ensete</taxon>
    </lineage>
</organism>
<gene>
    <name evidence="3" type="ORF">B296_00039847</name>
</gene>
<feature type="domain" description="VHS" evidence="2">
    <location>
        <begin position="84"/>
        <end position="111"/>
    </location>
</feature>
<keyword evidence="1" id="KW-0732">Signal</keyword>
<dbReference type="AlphaFoldDB" id="A0A426YJQ2"/>
<reference evidence="3 4" key="1">
    <citation type="journal article" date="2014" name="Agronomy (Basel)">
        <title>A Draft Genome Sequence for Ensete ventricosum, the Drought-Tolerant Tree Against Hunger.</title>
        <authorList>
            <person name="Harrison J."/>
            <person name="Moore K.A."/>
            <person name="Paszkiewicz K."/>
            <person name="Jones T."/>
            <person name="Grant M."/>
            <person name="Ambacheew D."/>
            <person name="Muzemil S."/>
            <person name="Studholme D.J."/>
        </authorList>
    </citation>
    <scope>NUCLEOTIDE SEQUENCE [LARGE SCALE GENOMIC DNA]</scope>
</reference>
<name>A0A426YJQ2_ENSVE</name>
<accession>A0A426YJQ2</accession>
<dbReference type="GO" id="GO:0043130">
    <property type="term" value="F:ubiquitin binding"/>
    <property type="evidence" value="ECO:0007669"/>
    <property type="project" value="InterPro"/>
</dbReference>
<dbReference type="PROSITE" id="PS50179">
    <property type="entry name" value="VHS"/>
    <property type="match status" value="1"/>
</dbReference>